<keyword evidence="5" id="KW-1185">Reference proteome</keyword>
<name>A0A7Y0F0P9_9BIFI</name>
<dbReference type="Pfam" id="PF13240">
    <property type="entry name" value="Zn_Ribbon_1"/>
    <property type="match status" value="1"/>
</dbReference>
<feature type="domain" description="Zinc-ribbon" evidence="3">
    <location>
        <begin position="3"/>
        <end position="24"/>
    </location>
</feature>
<feature type="region of interest" description="Disordered" evidence="1">
    <location>
        <begin position="30"/>
        <end position="64"/>
    </location>
</feature>
<feature type="compositionally biased region" description="Low complexity" evidence="1">
    <location>
        <begin position="30"/>
        <end position="48"/>
    </location>
</feature>
<evidence type="ECO:0000256" key="1">
    <source>
        <dbReference type="SAM" id="MobiDB-lite"/>
    </source>
</evidence>
<feature type="compositionally biased region" description="Pro residues" evidence="1">
    <location>
        <begin position="49"/>
        <end position="64"/>
    </location>
</feature>
<reference evidence="4 5" key="1">
    <citation type="submission" date="2020-02" db="EMBL/GenBank/DDBJ databases">
        <title>Characterization of phylogenetic diversity of novel bifidobacterial species isolated in Czech ZOOs.</title>
        <authorList>
            <person name="Lugli G.A."/>
            <person name="Vera N.B."/>
            <person name="Ventura M."/>
        </authorList>
    </citation>
    <scope>NUCLEOTIDE SEQUENCE [LARGE SCALE GENOMIC DNA]</scope>
    <source>
        <strain evidence="4 5">DSM 109959</strain>
    </source>
</reference>
<evidence type="ECO:0000313" key="5">
    <source>
        <dbReference type="Proteomes" id="UP000543419"/>
    </source>
</evidence>
<keyword evidence="2" id="KW-0812">Transmembrane</keyword>
<dbReference type="EMBL" id="JAAIIG010000009">
    <property type="protein sequence ID" value="NMM98861.1"/>
    <property type="molecule type" value="Genomic_DNA"/>
</dbReference>
<evidence type="ECO:0000313" key="4">
    <source>
        <dbReference type="EMBL" id="NMM98861.1"/>
    </source>
</evidence>
<dbReference type="InterPro" id="IPR026870">
    <property type="entry name" value="Zinc_ribbon_dom"/>
</dbReference>
<keyword evidence="2" id="KW-0472">Membrane</keyword>
<protein>
    <recommendedName>
        <fullName evidence="3">Zinc-ribbon domain-containing protein</fullName>
    </recommendedName>
</protein>
<organism evidence="4 5">
    <name type="scientific">Bifidobacterium olomucense</name>
    <dbReference type="NCBI Taxonomy" id="2675324"/>
    <lineage>
        <taxon>Bacteria</taxon>
        <taxon>Bacillati</taxon>
        <taxon>Actinomycetota</taxon>
        <taxon>Actinomycetes</taxon>
        <taxon>Bifidobacteriales</taxon>
        <taxon>Bifidobacteriaceae</taxon>
        <taxon>Bifidobacterium</taxon>
    </lineage>
</organism>
<evidence type="ECO:0000259" key="3">
    <source>
        <dbReference type="Pfam" id="PF13240"/>
    </source>
</evidence>
<proteinExistence type="predicted"/>
<comment type="caution">
    <text evidence="4">The sequence shown here is derived from an EMBL/GenBank/DDBJ whole genome shotgun (WGS) entry which is preliminary data.</text>
</comment>
<evidence type="ECO:0000256" key="2">
    <source>
        <dbReference type="SAM" id="Phobius"/>
    </source>
</evidence>
<keyword evidence="2" id="KW-1133">Transmembrane helix</keyword>
<dbReference type="AlphaFoldDB" id="A0A7Y0F0P9"/>
<sequence>MSYCTHCGNRIDGSARFCTVCGAAVTTAPAPTAPAPTAQTPAPAASAMPPAPTMPTPAPAVPPASPVRATTPLPSAVPPVAPAAQRTSYATSAPTTAIPAPAAAPAYQSPQQTPQQTQVMPPVAATPPSFIPAASPIAPGAAAMPAGPAAAVAIAPRKSHKKLLAAISALIAVILVAALAFIIPNFTAIKALLGFRPTNPLVVTFDAVNSLSTLRSTKFEIRTNSSTDGELDMKGSGMYSLGRTTDESSASLSFKNDSQSVSLAWYKGDIAGKSAWSWAGDKPYYIYYPSDQYEDDLKSTVGSDWADLILNVKDAVVKNGSWDIDGAEKTFYDELSKINGDEYSDDIDRAKETKPSDDVKAEAKKFSQQYFGVELENKDVRAQLFPNTTSVKSSGNTQLSYEIDVKALSQHFVNYWTAHEAEYPRLKSWIIQQIEASGTSDAEDKYRQALDDVRNWDFGTDEDVEMPTIKVDLNYGKKRLMNSISISVSGEDSYYGSYDGSLSLTLSQQNAVSVDDSDLTDLVNKAKDNNELHLS</sequence>
<dbReference type="Proteomes" id="UP000543419">
    <property type="component" value="Unassembled WGS sequence"/>
</dbReference>
<feature type="transmembrane region" description="Helical" evidence="2">
    <location>
        <begin position="163"/>
        <end position="183"/>
    </location>
</feature>
<gene>
    <name evidence="4" type="ORF">G1C97_1819</name>
</gene>
<accession>A0A7Y0F0P9</accession>